<dbReference type="InterPro" id="IPR017941">
    <property type="entry name" value="Rieske_2Fe-2S"/>
</dbReference>
<evidence type="ECO:0000256" key="5">
    <source>
        <dbReference type="ARBA" id="ARBA00023004"/>
    </source>
</evidence>
<dbReference type="Gene3D" id="2.102.10.10">
    <property type="entry name" value="Rieske [2Fe-2S] iron-sulphur domain"/>
    <property type="match status" value="1"/>
</dbReference>
<evidence type="ECO:0000256" key="7">
    <source>
        <dbReference type="ARBA" id="ARBA00023157"/>
    </source>
</evidence>
<evidence type="ECO:0000313" key="11">
    <source>
        <dbReference type="EMBL" id="NJP33655.1"/>
    </source>
</evidence>
<evidence type="ECO:0000256" key="6">
    <source>
        <dbReference type="ARBA" id="ARBA00023014"/>
    </source>
</evidence>
<comment type="cofactor">
    <cofactor evidence="9">
        <name>[2Fe-2S] cluster</name>
        <dbReference type="ChEBI" id="CHEBI:190135"/>
    </cofactor>
</comment>
<reference evidence="11 12" key="1">
    <citation type="submission" date="2020-03" db="EMBL/GenBank/DDBJ databases">
        <title>WGS of actinomycetes isolated from Thailand.</title>
        <authorList>
            <person name="Thawai C."/>
        </authorList>
    </citation>
    <scope>NUCLEOTIDE SEQUENCE [LARGE SCALE GENOMIC DNA]</scope>
    <source>
        <strain evidence="11 12">HSS6-12</strain>
    </source>
</reference>
<dbReference type="Pfam" id="PF00355">
    <property type="entry name" value="Rieske"/>
    <property type="match status" value="1"/>
</dbReference>
<comment type="caution">
    <text evidence="11">The sequence shown here is derived from an EMBL/GenBank/DDBJ whole genome shotgun (WGS) entry which is preliminary data.</text>
</comment>
<dbReference type="InterPro" id="IPR005805">
    <property type="entry name" value="Rieske_Fe-S_prot_C"/>
</dbReference>
<evidence type="ECO:0000256" key="2">
    <source>
        <dbReference type="ARBA" id="ARBA00015816"/>
    </source>
</evidence>
<protein>
    <recommendedName>
        <fullName evidence="2">Cytochrome bc1 complex Rieske iron-sulfur subunit</fullName>
    </recommendedName>
    <alternativeName>
        <fullName evidence="8">Cytochrome bc1 reductase complex subunit QcrA</fullName>
    </alternativeName>
</protein>
<dbReference type="RefSeq" id="WP_168002020.1">
    <property type="nucleotide sequence ID" value="NZ_JAATEO010000017.1"/>
</dbReference>
<dbReference type="PROSITE" id="PS51296">
    <property type="entry name" value="RIESKE"/>
    <property type="match status" value="1"/>
</dbReference>
<dbReference type="PANTHER" id="PTHR10134">
    <property type="entry name" value="CYTOCHROME B-C1 COMPLEX SUBUNIT RIESKE, MITOCHONDRIAL"/>
    <property type="match status" value="1"/>
</dbReference>
<dbReference type="PRINTS" id="PR00162">
    <property type="entry name" value="RIESKE"/>
</dbReference>
<dbReference type="InterPro" id="IPR006311">
    <property type="entry name" value="TAT_signal"/>
</dbReference>
<dbReference type="PROSITE" id="PS51318">
    <property type="entry name" value="TAT"/>
    <property type="match status" value="1"/>
</dbReference>
<dbReference type="SUPFAM" id="SSF50022">
    <property type="entry name" value="ISP domain"/>
    <property type="match status" value="1"/>
</dbReference>
<dbReference type="EMBL" id="JAATEO010000017">
    <property type="protein sequence ID" value="NJP33655.1"/>
    <property type="molecule type" value="Genomic_DNA"/>
</dbReference>
<dbReference type="Proteomes" id="UP000783871">
    <property type="component" value="Unassembled WGS sequence"/>
</dbReference>
<proteinExistence type="predicted"/>
<comment type="function">
    <text evidence="1">Iron-sulfur subunit of the cytochrome bc1 complex, an essential component of the respiratory electron transport chain required for ATP synthesis. The bc1 complex catalyzes the oxidation of menaquinol and the reduction of cytochrome c in the respiratory chain. The bc1 complex operates through a Q-cycle mechanism that couples electron transfer to generation of the proton gradient that drives ATP synthesis.</text>
</comment>
<keyword evidence="4" id="KW-0479">Metal-binding</keyword>
<evidence type="ECO:0000256" key="1">
    <source>
        <dbReference type="ARBA" id="ARBA00002494"/>
    </source>
</evidence>
<evidence type="ECO:0000259" key="10">
    <source>
        <dbReference type="PROSITE" id="PS51296"/>
    </source>
</evidence>
<keyword evidence="6" id="KW-0411">Iron-sulfur</keyword>
<evidence type="ECO:0000256" key="3">
    <source>
        <dbReference type="ARBA" id="ARBA00022714"/>
    </source>
</evidence>
<evidence type="ECO:0000256" key="9">
    <source>
        <dbReference type="ARBA" id="ARBA00034078"/>
    </source>
</evidence>
<keyword evidence="7" id="KW-1015">Disulfide bond</keyword>
<sequence length="162" mass="15254">MTEDAGTASRRAVLAGTGAAGVTAVLTGCQTYGVATPAPAAPVAPAATGTAGPTAAAGDGGAAEPAAAPALARLADIPVGGGRIFAEQGVVLTQPTAGTVKAFSAKCTHAGCTVTSVADGTIVCACHNSRFDITDGSVRGGPAGSPLPAAAVTVDGDAVRLT</sequence>
<evidence type="ECO:0000313" key="12">
    <source>
        <dbReference type="Proteomes" id="UP000783871"/>
    </source>
</evidence>
<organism evidence="11 12">
    <name type="scientific">Micromonospora thermarum</name>
    <dbReference type="NCBI Taxonomy" id="2720024"/>
    <lineage>
        <taxon>Bacteria</taxon>
        <taxon>Bacillati</taxon>
        <taxon>Actinomycetota</taxon>
        <taxon>Actinomycetes</taxon>
        <taxon>Micromonosporales</taxon>
        <taxon>Micromonosporaceae</taxon>
        <taxon>Micromonospora</taxon>
    </lineage>
</organism>
<accession>A0ABX0Z731</accession>
<evidence type="ECO:0000256" key="8">
    <source>
        <dbReference type="ARBA" id="ARBA00029586"/>
    </source>
</evidence>
<dbReference type="InterPro" id="IPR014349">
    <property type="entry name" value="Rieske_Fe-S_prot"/>
</dbReference>
<name>A0ABX0Z731_9ACTN</name>
<dbReference type="InterPro" id="IPR036922">
    <property type="entry name" value="Rieske_2Fe-2S_sf"/>
</dbReference>
<keyword evidence="3" id="KW-0001">2Fe-2S</keyword>
<dbReference type="CDD" id="cd03467">
    <property type="entry name" value="Rieske"/>
    <property type="match status" value="1"/>
</dbReference>
<evidence type="ECO:0000256" key="4">
    <source>
        <dbReference type="ARBA" id="ARBA00022723"/>
    </source>
</evidence>
<gene>
    <name evidence="11" type="ORF">HCJ94_17110</name>
</gene>
<keyword evidence="12" id="KW-1185">Reference proteome</keyword>
<keyword evidence="5" id="KW-0408">Iron</keyword>
<feature type="domain" description="Rieske" evidence="10">
    <location>
        <begin position="69"/>
        <end position="161"/>
    </location>
</feature>